<feature type="compositionally biased region" description="Low complexity" evidence="9">
    <location>
        <begin position="216"/>
        <end position="232"/>
    </location>
</feature>
<evidence type="ECO:0000313" key="12">
    <source>
        <dbReference type="Proteomes" id="UP001634393"/>
    </source>
</evidence>
<dbReference type="SMART" id="SM00184">
    <property type="entry name" value="RING"/>
    <property type="match status" value="1"/>
</dbReference>
<evidence type="ECO:0000256" key="1">
    <source>
        <dbReference type="ARBA" id="ARBA00000900"/>
    </source>
</evidence>
<feature type="compositionally biased region" description="Polar residues" evidence="9">
    <location>
        <begin position="141"/>
        <end position="155"/>
    </location>
</feature>
<name>A0ABD3SWV0_9LAMI</name>
<dbReference type="GO" id="GO:0008270">
    <property type="term" value="F:zinc ion binding"/>
    <property type="evidence" value="ECO:0007669"/>
    <property type="project" value="UniProtKB-KW"/>
</dbReference>
<evidence type="ECO:0000256" key="7">
    <source>
        <dbReference type="ARBA" id="ARBA00022833"/>
    </source>
</evidence>
<organism evidence="11 12">
    <name type="scientific">Penstemon smallii</name>
    <dbReference type="NCBI Taxonomy" id="265156"/>
    <lineage>
        <taxon>Eukaryota</taxon>
        <taxon>Viridiplantae</taxon>
        <taxon>Streptophyta</taxon>
        <taxon>Embryophyta</taxon>
        <taxon>Tracheophyta</taxon>
        <taxon>Spermatophyta</taxon>
        <taxon>Magnoliopsida</taxon>
        <taxon>eudicotyledons</taxon>
        <taxon>Gunneridae</taxon>
        <taxon>Pentapetalae</taxon>
        <taxon>asterids</taxon>
        <taxon>lamiids</taxon>
        <taxon>Lamiales</taxon>
        <taxon>Plantaginaceae</taxon>
        <taxon>Cheloneae</taxon>
        <taxon>Penstemon</taxon>
    </lineage>
</organism>
<dbReference type="PROSITE" id="PS50089">
    <property type="entry name" value="ZF_RING_2"/>
    <property type="match status" value="1"/>
</dbReference>
<proteinExistence type="predicted"/>
<keyword evidence="6" id="KW-0833">Ubl conjugation pathway</keyword>
<evidence type="ECO:0000256" key="3">
    <source>
        <dbReference type="ARBA" id="ARBA00022679"/>
    </source>
</evidence>
<accession>A0ABD3SWV0</accession>
<dbReference type="SUPFAM" id="SSF57850">
    <property type="entry name" value="RING/U-box"/>
    <property type="match status" value="1"/>
</dbReference>
<dbReference type="Proteomes" id="UP001634393">
    <property type="component" value="Unassembled WGS sequence"/>
</dbReference>
<dbReference type="GO" id="GO:0061630">
    <property type="term" value="F:ubiquitin protein ligase activity"/>
    <property type="evidence" value="ECO:0007669"/>
    <property type="project" value="UniProtKB-EC"/>
</dbReference>
<feature type="region of interest" description="Disordered" evidence="9">
    <location>
        <begin position="206"/>
        <end position="245"/>
    </location>
</feature>
<dbReference type="PANTHER" id="PTHR46463:SF16">
    <property type="entry name" value="E3 UBIQUITIN-PROTEIN LIGASE RHF1A"/>
    <property type="match status" value="1"/>
</dbReference>
<keyword evidence="12" id="KW-1185">Reference proteome</keyword>
<feature type="compositionally biased region" description="Basic and acidic residues" evidence="9">
    <location>
        <begin position="206"/>
        <end position="215"/>
    </location>
</feature>
<dbReference type="InterPro" id="IPR013083">
    <property type="entry name" value="Znf_RING/FYVE/PHD"/>
</dbReference>
<dbReference type="EMBL" id="JBJXBP010000005">
    <property type="protein sequence ID" value="KAL3828820.1"/>
    <property type="molecule type" value="Genomic_DNA"/>
</dbReference>
<keyword evidence="4" id="KW-0479">Metal-binding</keyword>
<evidence type="ECO:0000256" key="5">
    <source>
        <dbReference type="ARBA" id="ARBA00022771"/>
    </source>
</evidence>
<comment type="caution">
    <text evidence="11">The sequence shown here is derived from an EMBL/GenBank/DDBJ whole genome shotgun (WGS) entry which is preliminary data.</text>
</comment>
<evidence type="ECO:0000256" key="9">
    <source>
        <dbReference type="SAM" id="MobiDB-lite"/>
    </source>
</evidence>
<dbReference type="PANTHER" id="PTHR46463">
    <property type="entry name" value="ZINC FINGER, RING/FYVE/PHD-TYPE"/>
    <property type="match status" value="1"/>
</dbReference>
<comment type="catalytic activity">
    <reaction evidence="1">
        <text>S-ubiquitinyl-[E2 ubiquitin-conjugating enzyme]-L-cysteine + [acceptor protein]-L-lysine = [E2 ubiquitin-conjugating enzyme]-L-cysteine + N(6)-ubiquitinyl-[acceptor protein]-L-lysine.</text>
        <dbReference type="EC" id="2.3.2.27"/>
    </reaction>
</comment>
<evidence type="ECO:0000256" key="6">
    <source>
        <dbReference type="ARBA" id="ARBA00022786"/>
    </source>
</evidence>
<reference evidence="11 12" key="1">
    <citation type="submission" date="2024-12" db="EMBL/GenBank/DDBJ databases">
        <title>The unique morphological basis and parallel evolutionary history of personate flowers in Penstemon.</title>
        <authorList>
            <person name="Depatie T.H."/>
            <person name="Wessinger C.A."/>
        </authorList>
    </citation>
    <scope>NUCLEOTIDE SEQUENCE [LARGE SCALE GENOMIC DNA]</scope>
    <source>
        <strain evidence="11">WTNN_2</strain>
        <tissue evidence="11">Leaf</tissue>
    </source>
</reference>
<keyword evidence="3" id="KW-0808">Transferase</keyword>
<gene>
    <name evidence="11" type="ORF">ACJIZ3_017622</name>
</gene>
<dbReference type="EC" id="2.3.2.27" evidence="2"/>
<evidence type="ECO:0000256" key="4">
    <source>
        <dbReference type="ARBA" id="ARBA00022723"/>
    </source>
</evidence>
<dbReference type="Gene3D" id="3.30.40.10">
    <property type="entry name" value="Zinc/RING finger domain, C3HC4 (zinc finger)"/>
    <property type="match status" value="1"/>
</dbReference>
<protein>
    <recommendedName>
        <fullName evidence="2">RING-type E3 ubiquitin transferase</fullName>
        <ecNumber evidence="2">2.3.2.27</ecNumber>
    </recommendedName>
</protein>
<evidence type="ECO:0000259" key="10">
    <source>
        <dbReference type="PROSITE" id="PS50089"/>
    </source>
</evidence>
<evidence type="ECO:0000256" key="8">
    <source>
        <dbReference type="PROSITE-ProRule" id="PRU00175"/>
    </source>
</evidence>
<keyword evidence="7" id="KW-0862">Zinc</keyword>
<feature type="region of interest" description="Disordered" evidence="9">
    <location>
        <begin position="125"/>
        <end position="155"/>
    </location>
</feature>
<sequence>MASSLLPALSSISSSKRVDFIFDDIAHFEDECSICLDPFSSIDPPAVTKCKHDYHLHCILEWSQRSNECPMCSEHLVLNDPASQELLAGIERDKILRLRRNSHPNNEVINRIVRQFSAVASRARNISRRRRRQRTVEIEPSQIQPVQITNTTSDETQINTSNFSHIDSATFVKTPIVSQPASFTTSPSPALASPPMAENLQFPAECRHSKPDKSGKSSSESLKSKLSSASAKLSKRTRGLKEKLVARNDSVKEPCRGVQCKMSAGIAKMIERLHITQIRAFTGIRGTSNSPRAARGMEEGKIVN</sequence>
<evidence type="ECO:0000256" key="2">
    <source>
        <dbReference type="ARBA" id="ARBA00012483"/>
    </source>
</evidence>
<keyword evidence="5 8" id="KW-0863">Zinc-finger</keyword>
<dbReference type="InterPro" id="IPR001841">
    <property type="entry name" value="Znf_RING"/>
</dbReference>
<dbReference type="Pfam" id="PF13639">
    <property type="entry name" value="zf-RING_2"/>
    <property type="match status" value="1"/>
</dbReference>
<feature type="domain" description="RING-type" evidence="10">
    <location>
        <begin position="32"/>
        <end position="73"/>
    </location>
</feature>
<evidence type="ECO:0000313" key="11">
    <source>
        <dbReference type="EMBL" id="KAL3828820.1"/>
    </source>
</evidence>
<dbReference type="AlphaFoldDB" id="A0ABD3SWV0"/>